<accession>A0A2M4B274</accession>
<organism evidence="1">
    <name type="scientific">Anopheles triannulatus</name>
    <dbReference type="NCBI Taxonomy" id="58253"/>
    <lineage>
        <taxon>Eukaryota</taxon>
        <taxon>Metazoa</taxon>
        <taxon>Ecdysozoa</taxon>
        <taxon>Arthropoda</taxon>
        <taxon>Hexapoda</taxon>
        <taxon>Insecta</taxon>
        <taxon>Pterygota</taxon>
        <taxon>Neoptera</taxon>
        <taxon>Endopterygota</taxon>
        <taxon>Diptera</taxon>
        <taxon>Nematocera</taxon>
        <taxon>Culicoidea</taxon>
        <taxon>Culicidae</taxon>
        <taxon>Anophelinae</taxon>
        <taxon>Anopheles</taxon>
    </lineage>
</organism>
<evidence type="ECO:0000313" key="1">
    <source>
        <dbReference type="EMBL" id="MBW47164.1"/>
    </source>
</evidence>
<reference evidence="1" key="1">
    <citation type="submission" date="2018-01" db="EMBL/GenBank/DDBJ databases">
        <title>An insight into the sialome of Amazonian anophelines.</title>
        <authorList>
            <person name="Ribeiro J.M."/>
            <person name="Scarpassa V."/>
            <person name="Calvo E."/>
        </authorList>
    </citation>
    <scope>NUCLEOTIDE SEQUENCE</scope>
    <source>
        <tissue evidence="1">Salivary glands</tissue>
    </source>
</reference>
<dbReference type="AlphaFoldDB" id="A0A2M4B274"/>
<proteinExistence type="predicted"/>
<name>A0A2M4B274_9DIPT</name>
<dbReference type="EMBL" id="GGFK01013843">
    <property type="protein sequence ID" value="MBW47164.1"/>
    <property type="molecule type" value="Transcribed_RNA"/>
</dbReference>
<protein>
    <submittedName>
        <fullName evidence="1">Putative secreted protein</fullName>
    </submittedName>
</protein>
<sequence>MLVVMMVMTVVVLGELVHILPRTGRAAVGCADRTRRRWIAAADAPAPYSGPTVQFTATAATITPAATNTGMTAYRYVTQQSGIRTFTDTSLVRGN</sequence>